<dbReference type="EMBL" id="CP040812">
    <property type="protein sequence ID" value="QCY67973.1"/>
    <property type="molecule type" value="Genomic_DNA"/>
</dbReference>
<name>A0A5B7X036_9FLAO</name>
<feature type="domain" description="Helicase ATP-binding" evidence="1">
    <location>
        <begin position="32"/>
        <end position="184"/>
    </location>
</feature>
<dbReference type="InterPro" id="IPR027417">
    <property type="entry name" value="P-loop_NTPase"/>
</dbReference>
<dbReference type="GO" id="GO:0004386">
    <property type="term" value="F:helicase activity"/>
    <property type="evidence" value="ECO:0007669"/>
    <property type="project" value="UniProtKB-KW"/>
</dbReference>
<dbReference type="SUPFAM" id="SSF52540">
    <property type="entry name" value="P-loop containing nucleoside triphosphate hydrolases"/>
    <property type="match status" value="1"/>
</dbReference>
<dbReference type="GO" id="GO:0016787">
    <property type="term" value="F:hydrolase activity"/>
    <property type="evidence" value="ECO:0007669"/>
    <property type="project" value="InterPro"/>
</dbReference>
<dbReference type="CDD" id="cd18799">
    <property type="entry name" value="SF2_C_EcoAI-like"/>
    <property type="match status" value="1"/>
</dbReference>
<dbReference type="SMART" id="SM00490">
    <property type="entry name" value="HELICc"/>
    <property type="match status" value="1"/>
</dbReference>
<dbReference type="KEGG" id="afla:FHG64_00380"/>
<evidence type="ECO:0000313" key="4">
    <source>
        <dbReference type="Proteomes" id="UP000309016"/>
    </source>
</evidence>
<dbReference type="Gene3D" id="3.40.50.300">
    <property type="entry name" value="P-loop containing nucleotide triphosphate hydrolases"/>
    <property type="match status" value="2"/>
</dbReference>
<keyword evidence="4" id="KW-1185">Reference proteome</keyword>
<dbReference type="GO" id="GO:0005524">
    <property type="term" value="F:ATP binding"/>
    <property type="evidence" value="ECO:0007669"/>
    <property type="project" value="InterPro"/>
</dbReference>
<sequence>MSVETFGLEAKKNDKTLYDYQQVDIDKIFKVIDAHPQRYNLLYQLPTGGGKTVIFSQIVREYIQRTNKKVLILTHRIELCRQTSKMLSEFGVLNKIINSKVKELPDQEDYMCFVAMVETLNNRLHDEKLEIEDIGLVIIDEAHYNSFRKLFKFFSGCFILGVTATPLSSNIKLPMKDNYRELIVGDSITSLIEKGFLARANVYSYDVGLQSLKVGINGDYTVKSSEELYSNMTMQEKLLNAYLEKSKGKKTLIFNNGINTSKEVYETFRNAGIPIRHLDNTTSKQDRKQILKCFKHTPDAIVTSVSILTTGFDEPSVETIILNRATKSLTLYFQMIGRGSRVLPGKDEFTVIDLGNNMARFGHWSAPVDWKQLFRAPDFYFENLLSDEEIEREFKYVMPPDLRKQFANSDNVDFDVEDAYDEVIKKGLKSKTVLDWSMEQHVKMCVENSEDVFDARILAKELKDDISSRIKQYSYCISKSTKNYREWLEEDYSRRLRLQINKEF</sequence>
<dbReference type="OrthoDB" id="9802848at2"/>
<keyword evidence="3" id="KW-0378">Hydrolase</keyword>
<dbReference type="PANTHER" id="PTHR47396">
    <property type="entry name" value="TYPE I RESTRICTION ENZYME ECOKI R PROTEIN"/>
    <property type="match status" value="1"/>
</dbReference>
<gene>
    <name evidence="3" type="ORF">FHG64_00380</name>
</gene>
<feature type="domain" description="Helicase C-terminal" evidence="2">
    <location>
        <begin position="238"/>
        <end position="398"/>
    </location>
</feature>
<protein>
    <submittedName>
        <fullName evidence="3">DEAD/DEAH box helicase</fullName>
    </submittedName>
</protein>
<evidence type="ECO:0000313" key="3">
    <source>
        <dbReference type="EMBL" id="QCY67973.1"/>
    </source>
</evidence>
<dbReference type="Pfam" id="PF00271">
    <property type="entry name" value="Helicase_C"/>
    <property type="match status" value="1"/>
</dbReference>
<dbReference type="SMART" id="SM00487">
    <property type="entry name" value="DEXDc"/>
    <property type="match status" value="1"/>
</dbReference>
<dbReference type="GO" id="GO:0003677">
    <property type="term" value="F:DNA binding"/>
    <property type="evidence" value="ECO:0007669"/>
    <property type="project" value="InterPro"/>
</dbReference>
<dbReference type="Pfam" id="PF04851">
    <property type="entry name" value="ResIII"/>
    <property type="match status" value="1"/>
</dbReference>
<dbReference type="RefSeq" id="WP_139064590.1">
    <property type="nucleotide sequence ID" value="NZ_CP040812.1"/>
</dbReference>
<accession>A0A5B7X036</accession>
<dbReference type="InterPro" id="IPR050742">
    <property type="entry name" value="Helicase_Restrict-Modif_Enz"/>
</dbReference>
<proteinExistence type="predicted"/>
<dbReference type="AlphaFoldDB" id="A0A5B7X036"/>
<dbReference type="InterPro" id="IPR014001">
    <property type="entry name" value="Helicase_ATP-bd"/>
</dbReference>
<keyword evidence="3" id="KW-0547">Nucleotide-binding</keyword>
<dbReference type="InterPro" id="IPR001650">
    <property type="entry name" value="Helicase_C-like"/>
</dbReference>
<dbReference type="PROSITE" id="PS51192">
    <property type="entry name" value="HELICASE_ATP_BIND_1"/>
    <property type="match status" value="1"/>
</dbReference>
<dbReference type="GO" id="GO:0005829">
    <property type="term" value="C:cytosol"/>
    <property type="evidence" value="ECO:0007669"/>
    <property type="project" value="TreeGrafter"/>
</dbReference>
<dbReference type="PANTHER" id="PTHR47396:SF1">
    <property type="entry name" value="ATP-DEPENDENT HELICASE IRC3-RELATED"/>
    <property type="match status" value="1"/>
</dbReference>
<organism evidence="3 4">
    <name type="scientific">Antarcticibacterium flavum</name>
    <dbReference type="NCBI Taxonomy" id="2058175"/>
    <lineage>
        <taxon>Bacteria</taxon>
        <taxon>Pseudomonadati</taxon>
        <taxon>Bacteroidota</taxon>
        <taxon>Flavobacteriia</taxon>
        <taxon>Flavobacteriales</taxon>
        <taxon>Flavobacteriaceae</taxon>
        <taxon>Antarcticibacterium</taxon>
    </lineage>
</organism>
<evidence type="ECO:0000259" key="2">
    <source>
        <dbReference type="PROSITE" id="PS51194"/>
    </source>
</evidence>
<dbReference type="Proteomes" id="UP000309016">
    <property type="component" value="Chromosome"/>
</dbReference>
<dbReference type="PROSITE" id="PS51194">
    <property type="entry name" value="HELICASE_CTER"/>
    <property type="match status" value="1"/>
</dbReference>
<keyword evidence="3" id="KW-0347">Helicase</keyword>
<reference evidence="3 4" key="1">
    <citation type="submission" date="2019-06" db="EMBL/GenBank/DDBJ databases">
        <title>Complete genome sequence of Antarcticibacterium flavum KCTC 52984T from an Antarctic marine sediment.</title>
        <authorList>
            <person name="Lee Y.M."/>
            <person name="Shin S.C."/>
        </authorList>
    </citation>
    <scope>NUCLEOTIDE SEQUENCE [LARGE SCALE GENOMIC DNA]</scope>
    <source>
        <strain evidence="3 4">KCTC 52984</strain>
    </source>
</reference>
<dbReference type="InterPro" id="IPR006935">
    <property type="entry name" value="Helicase/UvrB_N"/>
</dbReference>
<keyword evidence="3" id="KW-0067">ATP-binding</keyword>
<evidence type="ECO:0000259" key="1">
    <source>
        <dbReference type="PROSITE" id="PS51192"/>
    </source>
</evidence>